<dbReference type="EMBL" id="CAJVQB010095553">
    <property type="protein sequence ID" value="CAG8849286.1"/>
    <property type="molecule type" value="Genomic_DNA"/>
</dbReference>
<dbReference type="Proteomes" id="UP000789901">
    <property type="component" value="Unassembled WGS sequence"/>
</dbReference>
<gene>
    <name evidence="1" type="ORF">GMARGA_LOCUS39633</name>
</gene>
<organism evidence="1 2">
    <name type="scientific">Gigaspora margarita</name>
    <dbReference type="NCBI Taxonomy" id="4874"/>
    <lineage>
        <taxon>Eukaryota</taxon>
        <taxon>Fungi</taxon>
        <taxon>Fungi incertae sedis</taxon>
        <taxon>Mucoromycota</taxon>
        <taxon>Glomeromycotina</taxon>
        <taxon>Glomeromycetes</taxon>
        <taxon>Diversisporales</taxon>
        <taxon>Gigasporaceae</taxon>
        <taxon>Gigaspora</taxon>
    </lineage>
</organism>
<accession>A0ABN7X7D0</accession>
<proteinExistence type="predicted"/>
<comment type="caution">
    <text evidence="1">The sequence shown here is derived from an EMBL/GenBank/DDBJ whole genome shotgun (WGS) entry which is preliminary data.</text>
</comment>
<evidence type="ECO:0000313" key="2">
    <source>
        <dbReference type="Proteomes" id="UP000789901"/>
    </source>
</evidence>
<protein>
    <submittedName>
        <fullName evidence="1">23843_t:CDS:1</fullName>
    </submittedName>
</protein>
<keyword evidence="2" id="KW-1185">Reference proteome</keyword>
<reference evidence="1 2" key="1">
    <citation type="submission" date="2021-06" db="EMBL/GenBank/DDBJ databases">
        <authorList>
            <person name="Kallberg Y."/>
            <person name="Tangrot J."/>
            <person name="Rosling A."/>
        </authorList>
    </citation>
    <scope>NUCLEOTIDE SEQUENCE [LARGE SCALE GENOMIC DNA]</scope>
    <source>
        <strain evidence="1 2">120-4 pot B 10/14</strain>
    </source>
</reference>
<name>A0ABN7X7D0_GIGMA</name>
<evidence type="ECO:0000313" key="1">
    <source>
        <dbReference type="EMBL" id="CAG8849286.1"/>
    </source>
</evidence>
<sequence>KGSLEKVPDIQSIAPDAEIGYTIEVDLEALAYLHDFFADYPLSSKKPTIPEN</sequence>
<feature type="non-terminal residue" evidence="1">
    <location>
        <position position="1"/>
    </location>
</feature>